<proteinExistence type="predicted"/>
<protein>
    <submittedName>
        <fullName evidence="2">Uncharacterized protein</fullName>
    </submittedName>
</protein>
<evidence type="ECO:0000313" key="3">
    <source>
        <dbReference type="Proteomes" id="UP000823775"/>
    </source>
</evidence>
<gene>
    <name evidence="2" type="ORF">HAX54_028144</name>
</gene>
<feature type="region of interest" description="Disordered" evidence="1">
    <location>
        <begin position="1"/>
        <end position="132"/>
    </location>
</feature>
<organism evidence="2 3">
    <name type="scientific">Datura stramonium</name>
    <name type="common">Jimsonweed</name>
    <name type="synonym">Common thornapple</name>
    <dbReference type="NCBI Taxonomy" id="4076"/>
    <lineage>
        <taxon>Eukaryota</taxon>
        <taxon>Viridiplantae</taxon>
        <taxon>Streptophyta</taxon>
        <taxon>Embryophyta</taxon>
        <taxon>Tracheophyta</taxon>
        <taxon>Spermatophyta</taxon>
        <taxon>Magnoliopsida</taxon>
        <taxon>eudicotyledons</taxon>
        <taxon>Gunneridae</taxon>
        <taxon>Pentapetalae</taxon>
        <taxon>asterids</taxon>
        <taxon>lamiids</taxon>
        <taxon>Solanales</taxon>
        <taxon>Solanaceae</taxon>
        <taxon>Solanoideae</taxon>
        <taxon>Datureae</taxon>
        <taxon>Datura</taxon>
    </lineage>
</organism>
<feature type="region of interest" description="Disordered" evidence="1">
    <location>
        <begin position="190"/>
        <end position="227"/>
    </location>
</feature>
<feature type="compositionally biased region" description="Low complexity" evidence="1">
    <location>
        <begin position="24"/>
        <end position="38"/>
    </location>
</feature>
<feature type="compositionally biased region" description="Polar residues" evidence="1">
    <location>
        <begin position="52"/>
        <end position="64"/>
    </location>
</feature>
<accession>A0ABS8V519</accession>
<evidence type="ECO:0000256" key="1">
    <source>
        <dbReference type="SAM" id="MobiDB-lite"/>
    </source>
</evidence>
<feature type="compositionally biased region" description="Polar residues" evidence="1">
    <location>
        <begin position="207"/>
        <end position="227"/>
    </location>
</feature>
<feature type="compositionally biased region" description="Basic and acidic residues" evidence="1">
    <location>
        <begin position="195"/>
        <end position="205"/>
    </location>
</feature>
<dbReference type="Proteomes" id="UP000823775">
    <property type="component" value="Unassembled WGS sequence"/>
</dbReference>
<evidence type="ECO:0000313" key="2">
    <source>
        <dbReference type="EMBL" id="MCD9641721.1"/>
    </source>
</evidence>
<comment type="caution">
    <text evidence="2">The sequence shown here is derived from an EMBL/GenBank/DDBJ whole genome shotgun (WGS) entry which is preliminary data.</text>
</comment>
<keyword evidence="3" id="KW-1185">Reference proteome</keyword>
<dbReference type="EMBL" id="JACEIK010003440">
    <property type="protein sequence ID" value="MCD9641721.1"/>
    <property type="molecule type" value="Genomic_DNA"/>
</dbReference>
<name>A0ABS8V519_DATST</name>
<sequence length="227" mass="24835">MESDVPLNGKGGVGEEFFTPTFGSTESSNPTLNSSNSPVGVGQPSNPPAEPSSPTGQPSNPHVESSNPTSQPSNPPIESQTDDDPRGEEYEVGSEGDSSEARKNNERGRGKRHWKNGDTSSGHASRPYKRPRMMRIRLLFADDGFTTLNSGMPSRRVIDIGTRVSRRYDEVTRDIGYQPRFGVKWKGKSTITSERLQKMRGEKRALTRSSAAINQSQNSTTRKPSAP</sequence>
<feature type="compositionally biased region" description="Basic and acidic residues" evidence="1">
    <location>
        <begin position="99"/>
        <end position="108"/>
    </location>
</feature>
<reference evidence="2 3" key="1">
    <citation type="journal article" date="2021" name="BMC Genomics">
        <title>Datura genome reveals duplications of psychoactive alkaloid biosynthetic genes and high mutation rate following tissue culture.</title>
        <authorList>
            <person name="Rajewski A."/>
            <person name="Carter-House D."/>
            <person name="Stajich J."/>
            <person name="Litt A."/>
        </authorList>
    </citation>
    <scope>NUCLEOTIDE SEQUENCE [LARGE SCALE GENOMIC DNA]</scope>
    <source>
        <strain evidence="2">AR-01</strain>
    </source>
</reference>